<evidence type="ECO:0000256" key="4">
    <source>
        <dbReference type="ARBA" id="ARBA00035259"/>
    </source>
</evidence>
<dbReference type="NCBIfam" id="NF001099">
    <property type="entry name" value="PRK00132.1"/>
    <property type="match status" value="1"/>
</dbReference>
<keyword evidence="2 5" id="KW-0689">Ribosomal protein</keyword>
<dbReference type="InterPro" id="IPR014721">
    <property type="entry name" value="Ribsml_uS5_D2-typ_fold_subgr"/>
</dbReference>
<keyword evidence="9" id="KW-1185">Reference proteome</keyword>
<dbReference type="Pfam" id="PF00380">
    <property type="entry name" value="Ribosomal_S9"/>
    <property type="match status" value="1"/>
</dbReference>
<feature type="compositionally biased region" description="Basic residues" evidence="7">
    <location>
        <begin position="149"/>
        <end position="168"/>
    </location>
</feature>
<evidence type="ECO:0000256" key="6">
    <source>
        <dbReference type="RuleBase" id="RU003815"/>
    </source>
</evidence>
<dbReference type="PANTHER" id="PTHR21569:SF1">
    <property type="entry name" value="SMALL RIBOSOMAL SUBUNIT PROTEIN US9M"/>
    <property type="match status" value="1"/>
</dbReference>
<dbReference type="InterPro" id="IPR020574">
    <property type="entry name" value="Ribosomal_uS9_CS"/>
</dbReference>
<reference evidence="8 9" key="1">
    <citation type="journal article" date="2019" name="Int. J. Syst. Evol. Microbiol.">
        <title>The Global Catalogue of Microorganisms (GCM) 10K type strain sequencing project: providing services to taxonomists for standard genome sequencing and annotation.</title>
        <authorList>
            <consortium name="The Broad Institute Genomics Platform"/>
            <consortium name="The Broad Institute Genome Sequencing Center for Infectious Disease"/>
            <person name="Wu L."/>
            <person name="Ma J."/>
        </authorList>
    </citation>
    <scope>NUCLEOTIDE SEQUENCE [LARGE SCALE GENOMIC DNA]</scope>
    <source>
        <strain evidence="8 9">JCM 3146</strain>
    </source>
</reference>
<evidence type="ECO:0000256" key="3">
    <source>
        <dbReference type="ARBA" id="ARBA00023274"/>
    </source>
</evidence>
<dbReference type="Gene3D" id="3.30.230.10">
    <property type="match status" value="1"/>
</dbReference>
<evidence type="ECO:0000256" key="5">
    <source>
        <dbReference type="HAMAP-Rule" id="MF_00532"/>
    </source>
</evidence>
<keyword evidence="3 5" id="KW-0687">Ribonucleoprotein</keyword>
<dbReference type="GO" id="GO:0005840">
    <property type="term" value="C:ribosome"/>
    <property type="evidence" value="ECO:0007669"/>
    <property type="project" value="UniProtKB-KW"/>
</dbReference>
<dbReference type="HAMAP" id="MF_00532_B">
    <property type="entry name" value="Ribosomal_uS9_B"/>
    <property type="match status" value="1"/>
</dbReference>
<comment type="similarity">
    <text evidence="1 5 6">Belongs to the universal ribosomal protein uS9 family.</text>
</comment>
<dbReference type="PROSITE" id="PS00360">
    <property type="entry name" value="RIBOSOMAL_S9"/>
    <property type="match status" value="1"/>
</dbReference>
<dbReference type="SUPFAM" id="SSF54211">
    <property type="entry name" value="Ribosomal protein S5 domain 2-like"/>
    <property type="match status" value="1"/>
</dbReference>
<accession>A0ABN0WC63</accession>
<evidence type="ECO:0000256" key="7">
    <source>
        <dbReference type="SAM" id="MobiDB-lite"/>
    </source>
</evidence>
<dbReference type="PANTHER" id="PTHR21569">
    <property type="entry name" value="RIBOSOMAL PROTEIN S9"/>
    <property type="match status" value="1"/>
</dbReference>
<comment type="caution">
    <text evidence="8">The sequence shown here is derived from an EMBL/GenBank/DDBJ whole genome shotgun (WGS) entry which is preliminary data.</text>
</comment>
<name>A0ABN0WC63_9ACTN</name>
<evidence type="ECO:0000256" key="2">
    <source>
        <dbReference type="ARBA" id="ARBA00022980"/>
    </source>
</evidence>
<evidence type="ECO:0000313" key="8">
    <source>
        <dbReference type="EMBL" id="GAA0332201.1"/>
    </source>
</evidence>
<evidence type="ECO:0000256" key="1">
    <source>
        <dbReference type="ARBA" id="ARBA00005251"/>
    </source>
</evidence>
<dbReference type="EMBL" id="BAAABM010000016">
    <property type="protein sequence ID" value="GAA0332201.1"/>
    <property type="molecule type" value="Genomic_DNA"/>
</dbReference>
<proteinExistence type="inferred from homology"/>
<organism evidence="8 9">
    <name type="scientific">Actinoallomurus spadix</name>
    <dbReference type="NCBI Taxonomy" id="79912"/>
    <lineage>
        <taxon>Bacteria</taxon>
        <taxon>Bacillati</taxon>
        <taxon>Actinomycetota</taxon>
        <taxon>Actinomycetes</taxon>
        <taxon>Streptosporangiales</taxon>
        <taxon>Thermomonosporaceae</taxon>
        <taxon>Actinoallomurus</taxon>
    </lineage>
</organism>
<dbReference type="Proteomes" id="UP001501822">
    <property type="component" value="Unassembled WGS sequence"/>
</dbReference>
<dbReference type="InterPro" id="IPR023035">
    <property type="entry name" value="Ribosomal_uS9_bac/plastid"/>
</dbReference>
<gene>
    <name evidence="5 8" type="primary">rpsI</name>
    <name evidence="8" type="ORF">GCM10010151_22540</name>
</gene>
<feature type="region of interest" description="Disordered" evidence="7">
    <location>
        <begin position="27"/>
        <end position="47"/>
    </location>
</feature>
<sequence>MAEPTGVETSVEGAEFEEYVGDYTTESPEAVVDESPRPVLTGPAAGTGRRKEAIARVRIVPGSGKWTINGRSLDTYFPNKVHQQVVNEPFVTLGLEDQFDVIARVGGGGVTGQAGALRLGIARALQLVDPDNRPPLKKAGFLTRDARAKERKKYGLKKARKAPQYSKR</sequence>
<dbReference type="InterPro" id="IPR020568">
    <property type="entry name" value="Ribosomal_Su5_D2-typ_SF"/>
</dbReference>
<dbReference type="RefSeq" id="WP_252808900.1">
    <property type="nucleotide sequence ID" value="NZ_BAAABM010000016.1"/>
</dbReference>
<evidence type="ECO:0000313" key="9">
    <source>
        <dbReference type="Proteomes" id="UP001501822"/>
    </source>
</evidence>
<protein>
    <recommendedName>
        <fullName evidence="4 5">Small ribosomal subunit protein uS9</fullName>
    </recommendedName>
</protein>
<dbReference type="InterPro" id="IPR000754">
    <property type="entry name" value="Ribosomal_uS9"/>
</dbReference>
<feature type="region of interest" description="Disordered" evidence="7">
    <location>
        <begin position="131"/>
        <end position="168"/>
    </location>
</feature>